<comment type="similarity">
    <text evidence="2">Belongs to the class-I pyridoxal-phosphate-dependent aminotransferase family.</text>
</comment>
<feature type="domain" description="Aminotransferase class I/classII large" evidence="6">
    <location>
        <begin position="104"/>
        <end position="454"/>
    </location>
</feature>
<dbReference type="SUPFAM" id="SSF53383">
    <property type="entry name" value="PLP-dependent transferases"/>
    <property type="match status" value="1"/>
</dbReference>
<dbReference type="Pfam" id="PF00155">
    <property type="entry name" value="Aminotran_1_2"/>
    <property type="match status" value="1"/>
</dbReference>
<evidence type="ECO:0000256" key="3">
    <source>
        <dbReference type="ARBA" id="ARBA00022576"/>
    </source>
</evidence>
<evidence type="ECO:0000256" key="2">
    <source>
        <dbReference type="ARBA" id="ARBA00007441"/>
    </source>
</evidence>
<dbReference type="GO" id="GO:0008483">
    <property type="term" value="F:transaminase activity"/>
    <property type="evidence" value="ECO:0007669"/>
    <property type="project" value="UniProtKB-KW"/>
</dbReference>
<protein>
    <submittedName>
        <fullName evidence="7">TdiD protein</fullName>
    </submittedName>
</protein>
<sequence length="460" mass="51200">MTKPDFKPTLEPGTNERQTTRAVLPDAVYRNMLSRLSKSRKPAPIRHLFPYESEPGMISMLAGKPNTSVFPFVSLTVKVRPSNPRIDDSLTDLSLDGQDLAVALQYGATSGTPELVKWLTDLTCHLHGSQLDEGWRVTIGSGSQDLLYKTFAALVEVDDIIFLESPTYPGVLPIVQALGCNIIEIPSDADGIDPASMASLLTDWPKDKPYPKLLYTIPFGSNPSGSTTTLSRRLEVLRLAREYNFLILEDDPYYHLYYGDIPQPPSYFALERKVNGELGRVLRFDSFSKIVAGGLRLGWATGPEVLVNAIDLHGSSSNLQASGMSQMLVLRLLRHWGIEGFLAHTAMCAQFYREKRDLFEQYLQKHLKGVAEWSPPNASMFYWIKLRLPASMKAENIKNDEGDSLLFLTEKAIPGGVLVLPGECAYADGRRICNVRLSFSLLDEGSMDEGLRRLGSLLRE</sequence>
<dbReference type="PANTHER" id="PTHR42790">
    <property type="entry name" value="AMINOTRANSFERASE"/>
    <property type="match status" value="1"/>
</dbReference>
<keyword evidence="4" id="KW-0808">Transferase</keyword>
<dbReference type="EMBL" id="JANVFU010000003">
    <property type="protein sequence ID" value="KAJ3747512.1"/>
    <property type="molecule type" value="Genomic_DNA"/>
</dbReference>
<dbReference type="GO" id="GO:1901605">
    <property type="term" value="P:alpha-amino acid metabolic process"/>
    <property type="evidence" value="ECO:0007669"/>
    <property type="project" value="TreeGrafter"/>
</dbReference>
<dbReference type="Proteomes" id="UP001142393">
    <property type="component" value="Unassembled WGS sequence"/>
</dbReference>
<dbReference type="CDD" id="cd00609">
    <property type="entry name" value="AAT_like"/>
    <property type="match status" value="1"/>
</dbReference>
<comment type="caution">
    <text evidence="7">The sequence shown here is derived from an EMBL/GenBank/DDBJ whole genome shotgun (WGS) entry which is preliminary data.</text>
</comment>
<dbReference type="InterPro" id="IPR015424">
    <property type="entry name" value="PyrdxlP-dep_Trfase"/>
</dbReference>
<gene>
    <name evidence="7" type="ORF">DFH05DRAFT_818033</name>
</gene>
<keyword evidence="5" id="KW-0663">Pyridoxal phosphate</keyword>
<evidence type="ECO:0000256" key="5">
    <source>
        <dbReference type="ARBA" id="ARBA00022898"/>
    </source>
</evidence>
<evidence type="ECO:0000313" key="7">
    <source>
        <dbReference type="EMBL" id="KAJ3747512.1"/>
    </source>
</evidence>
<evidence type="ECO:0000313" key="8">
    <source>
        <dbReference type="Proteomes" id="UP001142393"/>
    </source>
</evidence>
<reference evidence="7 8" key="1">
    <citation type="journal article" date="2023" name="Proc. Natl. Acad. Sci. U.S.A.">
        <title>A global phylogenomic analysis of the shiitake genus Lentinula.</title>
        <authorList>
            <person name="Sierra-Patev S."/>
            <person name="Min B."/>
            <person name="Naranjo-Ortiz M."/>
            <person name="Looney B."/>
            <person name="Konkel Z."/>
            <person name="Slot J.C."/>
            <person name="Sakamoto Y."/>
            <person name="Steenwyk J.L."/>
            <person name="Rokas A."/>
            <person name="Carro J."/>
            <person name="Camarero S."/>
            <person name="Ferreira P."/>
            <person name="Molpeceres G."/>
            <person name="Ruiz-Duenas F.J."/>
            <person name="Serrano A."/>
            <person name="Henrissat B."/>
            <person name="Drula E."/>
            <person name="Hughes K.W."/>
            <person name="Mata J.L."/>
            <person name="Ishikawa N.K."/>
            <person name="Vargas-Isla R."/>
            <person name="Ushijima S."/>
            <person name="Smith C.A."/>
            <person name="Donoghue J."/>
            <person name="Ahrendt S."/>
            <person name="Andreopoulos W."/>
            <person name="He G."/>
            <person name="LaButti K."/>
            <person name="Lipzen A."/>
            <person name="Ng V."/>
            <person name="Riley R."/>
            <person name="Sandor L."/>
            <person name="Barry K."/>
            <person name="Martinez A.T."/>
            <person name="Xiao Y."/>
            <person name="Gibbons J.G."/>
            <person name="Terashima K."/>
            <person name="Grigoriev I.V."/>
            <person name="Hibbett D."/>
        </authorList>
    </citation>
    <scope>NUCLEOTIDE SEQUENCE [LARGE SCALE GENOMIC DNA]</scope>
    <source>
        <strain evidence="7 8">TFB7810</strain>
    </source>
</reference>
<dbReference type="InterPro" id="IPR004839">
    <property type="entry name" value="Aminotransferase_I/II_large"/>
</dbReference>
<keyword evidence="3" id="KW-0032">Aminotransferase</keyword>
<accession>A0A9W8P5Y0</accession>
<evidence type="ECO:0000259" key="6">
    <source>
        <dbReference type="Pfam" id="PF00155"/>
    </source>
</evidence>
<comment type="cofactor">
    <cofactor evidence="1">
        <name>pyridoxal 5'-phosphate</name>
        <dbReference type="ChEBI" id="CHEBI:597326"/>
    </cofactor>
</comment>
<dbReference type="Gene3D" id="3.40.640.10">
    <property type="entry name" value="Type I PLP-dependent aspartate aminotransferase-like (Major domain)"/>
    <property type="match status" value="1"/>
</dbReference>
<dbReference type="AlphaFoldDB" id="A0A9W8P5Y0"/>
<dbReference type="InterPro" id="IPR015421">
    <property type="entry name" value="PyrdxlP-dep_Trfase_major"/>
</dbReference>
<proteinExistence type="inferred from homology"/>
<evidence type="ECO:0000256" key="4">
    <source>
        <dbReference type="ARBA" id="ARBA00022679"/>
    </source>
</evidence>
<dbReference type="GO" id="GO:0030170">
    <property type="term" value="F:pyridoxal phosphate binding"/>
    <property type="evidence" value="ECO:0007669"/>
    <property type="project" value="InterPro"/>
</dbReference>
<evidence type="ECO:0000256" key="1">
    <source>
        <dbReference type="ARBA" id="ARBA00001933"/>
    </source>
</evidence>
<keyword evidence="8" id="KW-1185">Reference proteome</keyword>
<dbReference type="PANTHER" id="PTHR42790:SF19">
    <property type="entry name" value="KYNURENINE_ALPHA-AMINOADIPATE AMINOTRANSFERASE, MITOCHONDRIAL"/>
    <property type="match status" value="1"/>
</dbReference>
<name>A0A9W8P5Y0_9AGAR</name>
<dbReference type="InterPro" id="IPR050859">
    <property type="entry name" value="Class-I_PLP-dep_aminotransf"/>
</dbReference>
<organism evidence="7 8">
    <name type="scientific">Lentinula detonsa</name>
    <dbReference type="NCBI Taxonomy" id="2804962"/>
    <lineage>
        <taxon>Eukaryota</taxon>
        <taxon>Fungi</taxon>
        <taxon>Dikarya</taxon>
        <taxon>Basidiomycota</taxon>
        <taxon>Agaricomycotina</taxon>
        <taxon>Agaricomycetes</taxon>
        <taxon>Agaricomycetidae</taxon>
        <taxon>Agaricales</taxon>
        <taxon>Marasmiineae</taxon>
        <taxon>Omphalotaceae</taxon>
        <taxon>Lentinula</taxon>
    </lineage>
</organism>